<evidence type="ECO:0000256" key="1">
    <source>
        <dbReference type="ARBA" id="ARBA00004328"/>
    </source>
</evidence>
<comment type="subcellular location">
    <subcellularLocation>
        <location evidence="1">Virion</location>
    </subcellularLocation>
</comment>
<keyword evidence="2" id="KW-0946">Virion</keyword>
<protein>
    <submittedName>
        <fullName evidence="3">Uncharacterized protein</fullName>
    </submittedName>
</protein>
<accession>A0A8K1YQN9</accession>
<dbReference type="InterPro" id="IPR029053">
    <property type="entry name" value="Viral_coat"/>
</dbReference>
<dbReference type="SUPFAM" id="SSF88633">
    <property type="entry name" value="Positive stranded ssRNA viruses"/>
    <property type="match status" value="1"/>
</dbReference>
<name>A0A8K1YQN9_9VIRU</name>
<organism evidence="3">
    <name type="scientific">Xiangshan picorna-like virus 6</name>
    <dbReference type="NCBI Taxonomy" id="2886222"/>
    <lineage>
        <taxon>Viruses</taxon>
        <taxon>Riboviria</taxon>
        <taxon>Orthornavirae</taxon>
        <taxon>Pisuviricota</taxon>
        <taxon>Pisoniviricetes</taxon>
        <taxon>Picornavirales</taxon>
    </lineage>
</organism>
<evidence type="ECO:0000256" key="2">
    <source>
        <dbReference type="ARBA" id="ARBA00022844"/>
    </source>
</evidence>
<sequence length="284" mass="31785">MSQAELNFAPPRVPSVSAVPTPQTCYGALESSGVPFSEIETITDIGPDFGWMSQVNVYQGSFEFKTTDSAIGRTAAVLFDTDVLSYKVNDNNKYLHQFVPSWHLPCFTLGRYWNGSIVYRFLAIKPPRVTGKLVIRYDFTYVHGSSTGGDDVLSKDTSQRGTLKEWDLGQSNTCEFEITAVNPTLARPTWLPVQLNPAKNQKGEPVYYARQHPTRAQSAMGSISVQVAQRLQPGGIFPDQIRILVFRSFKNFSTYIPTDMRGSQAHCFLQLLERGQTRFPPISK</sequence>
<dbReference type="Gene3D" id="2.60.120.20">
    <property type="match status" value="1"/>
</dbReference>
<proteinExistence type="predicted"/>
<dbReference type="GO" id="GO:0044423">
    <property type="term" value="C:virion component"/>
    <property type="evidence" value="ECO:0007669"/>
    <property type="project" value="UniProtKB-KW"/>
</dbReference>
<reference evidence="3" key="1">
    <citation type="submission" date="2021-09" db="EMBL/GenBank/DDBJ databases">
        <authorList>
            <person name="Li N.N."/>
        </authorList>
    </citation>
    <scope>NUCLEOTIDE SEQUENCE</scope>
    <source>
        <strain evidence="3">Novel_21</strain>
    </source>
</reference>
<evidence type="ECO:0000313" key="3">
    <source>
        <dbReference type="EMBL" id="UDL13974.1"/>
    </source>
</evidence>
<dbReference type="EMBL" id="OK491497">
    <property type="protein sequence ID" value="UDL13974.1"/>
    <property type="molecule type" value="Genomic_RNA"/>
</dbReference>